<dbReference type="Proteomes" id="UP001338125">
    <property type="component" value="Unassembled WGS sequence"/>
</dbReference>
<evidence type="ECO:0000313" key="1">
    <source>
        <dbReference type="EMBL" id="KAK5999176.1"/>
    </source>
</evidence>
<comment type="caution">
    <text evidence="1">The sequence shown here is derived from an EMBL/GenBank/DDBJ whole genome shotgun (WGS) entry which is preliminary data.</text>
</comment>
<dbReference type="EMBL" id="JAVFKD010000001">
    <property type="protein sequence ID" value="KAK5999176.1"/>
    <property type="molecule type" value="Genomic_DNA"/>
</dbReference>
<organism evidence="1 2">
    <name type="scientific">Cladobotryum mycophilum</name>
    <dbReference type="NCBI Taxonomy" id="491253"/>
    <lineage>
        <taxon>Eukaryota</taxon>
        <taxon>Fungi</taxon>
        <taxon>Dikarya</taxon>
        <taxon>Ascomycota</taxon>
        <taxon>Pezizomycotina</taxon>
        <taxon>Sordariomycetes</taxon>
        <taxon>Hypocreomycetidae</taxon>
        <taxon>Hypocreales</taxon>
        <taxon>Hypocreaceae</taxon>
        <taxon>Cladobotryum</taxon>
    </lineage>
</organism>
<name>A0ABR0T417_9HYPO</name>
<sequence>MSPTRNTLTAAVVGGPPASSGGGASFIRKWLNGRKVSQKTTSRTTGYKKQAASAVESVRVNIDDAMKTVYPPDTDIVTEEDLDYDSLSLYFVEGSQEKAMVRKELQRLAATVENPDSPLVFTRGQHLGSGNRRGYHALNVLTIMISRVKRICNVDNDGISLVYAPLGLTPEQYQRSLYQLQPSRTTLYKMQVDSETGEANHEARKNVAKDAAALLDFISDTLARFMSQIASGDSWRNSQLGALAKFTAKAKFLLNDVDEYASIALHNGEMALASSRETYGTASDNKTTEELDPNTVFQRFAGSLSADPEQATYVRSTEYRVNQQKIRAGFMQVLDYIIASLFPNTRHRGFGITEYEICGVVMETGFHDFQTLLFQDRDFEFTSTSDLDQLNFAHPASKMLDSSIKYLIQNSPPPNDLQSMNSEKTRTVLEWKYSDTESDDFESRAVNTKIPHPRSCQLRSMNDITTILVLLALATPVVSGRYKRFLDMFYLTADFENIIRPFPERPFKAFVRLYTTDFEEARKLCPPSDVLQLSEAVNAGLFSRTSLLHAGDATMDDPKRVKKLTEINELMDS</sequence>
<proteinExistence type="predicted"/>
<accession>A0ABR0T417</accession>
<keyword evidence="2" id="KW-1185">Reference proteome</keyword>
<evidence type="ECO:0000313" key="2">
    <source>
        <dbReference type="Proteomes" id="UP001338125"/>
    </source>
</evidence>
<protein>
    <submittedName>
        <fullName evidence="1">Uncharacterized protein</fullName>
    </submittedName>
</protein>
<reference evidence="1 2" key="1">
    <citation type="submission" date="2024-01" db="EMBL/GenBank/DDBJ databases">
        <title>Complete genome of Cladobotryum mycophilum ATHUM6906.</title>
        <authorList>
            <person name="Christinaki A.C."/>
            <person name="Myridakis A.I."/>
            <person name="Kouvelis V.N."/>
        </authorList>
    </citation>
    <scope>NUCLEOTIDE SEQUENCE [LARGE SCALE GENOMIC DNA]</scope>
    <source>
        <strain evidence="1 2">ATHUM6906</strain>
    </source>
</reference>
<gene>
    <name evidence="1" type="ORF">PT974_01566</name>
</gene>